<protein>
    <submittedName>
        <fullName evidence="1">Uncharacterized protein</fullName>
    </submittedName>
</protein>
<reference evidence="1" key="1">
    <citation type="submission" date="2018-08" db="EMBL/GenBank/DDBJ databases">
        <title>A genome reference for cultivated species of the human gut microbiota.</title>
        <authorList>
            <person name="Zou Y."/>
            <person name="Xue W."/>
            <person name="Luo G."/>
        </authorList>
    </citation>
    <scope>NUCLEOTIDE SEQUENCE [LARGE SCALE GENOMIC DNA]</scope>
    <source>
        <strain evidence="1">TF05-5AC</strain>
    </source>
</reference>
<comment type="caution">
    <text evidence="1">The sequence shown here is derived from an EMBL/GenBank/DDBJ whole genome shotgun (WGS) entry which is preliminary data.</text>
</comment>
<dbReference type="Proteomes" id="UP000260812">
    <property type="component" value="Unassembled WGS sequence"/>
</dbReference>
<evidence type="ECO:0000313" key="2">
    <source>
        <dbReference type="Proteomes" id="UP000260812"/>
    </source>
</evidence>
<organism evidence="1 2">
    <name type="scientific">Eisenbergiella massiliensis</name>
    <dbReference type="NCBI Taxonomy" id="1720294"/>
    <lineage>
        <taxon>Bacteria</taxon>
        <taxon>Bacillati</taxon>
        <taxon>Bacillota</taxon>
        <taxon>Clostridia</taxon>
        <taxon>Lachnospirales</taxon>
        <taxon>Lachnospiraceae</taxon>
        <taxon>Eisenbergiella</taxon>
    </lineage>
</organism>
<proteinExistence type="predicted"/>
<sequence length="70" mass="7757">MQRSRLGCRNECPPRCECVSFSVGKRLPIYSAAVFFIPRNEAGGSLAAFSYAVRDVNVGGCSETEHMLKW</sequence>
<dbReference type="AlphaFoldDB" id="A0A3E3HUZ7"/>
<gene>
    <name evidence="1" type="ORF">DXC51_28305</name>
</gene>
<keyword evidence="2" id="KW-1185">Reference proteome</keyword>
<name>A0A3E3HUZ7_9FIRM</name>
<accession>A0A3E3HUZ7</accession>
<evidence type="ECO:0000313" key="1">
    <source>
        <dbReference type="EMBL" id="RGE55656.1"/>
    </source>
</evidence>
<dbReference type="EMBL" id="QVLV01000040">
    <property type="protein sequence ID" value="RGE55656.1"/>
    <property type="molecule type" value="Genomic_DNA"/>
</dbReference>